<protein>
    <recommendedName>
        <fullName evidence="2">Retrotransposon gag domain-containing protein</fullName>
    </recommendedName>
</protein>
<feature type="region of interest" description="Disordered" evidence="1">
    <location>
        <begin position="554"/>
        <end position="593"/>
    </location>
</feature>
<feature type="region of interest" description="Disordered" evidence="1">
    <location>
        <begin position="369"/>
        <end position="427"/>
    </location>
</feature>
<evidence type="ECO:0000256" key="1">
    <source>
        <dbReference type="SAM" id="MobiDB-lite"/>
    </source>
</evidence>
<proteinExistence type="predicted"/>
<feature type="compositionally biased region" description="Basic and acidic residues" evidence="1">
    <location>
        <begin position="369"/>
        <end position="401"/>
    </location>
</feature>
<feature type="compositionally biased region" description="Polar residues" evidence="1">
    <location>
        <begin position="575"/>
        <end position="590"/>
    </location>
</feature>
<feature type="compositionally biased region" description="Basic and acidic residues" evidence="1">
    <location>
        <begin position="682"/>
        <end position="691"/>
    </location>
</feature>
<feature type="compositionally biased region" description="Basic and acidic residues" evidence="1">
    <location>
        <begin position="39"/>
        <end position="50"/>
    </location>
</feature>
<feature type="region of interest" description="Disordered" evidence="1">
    <location>
        <begin position="673"/>
        <end position="694"/>
    </location>
</feature>
<accession>A0A2N9GEJ5</accession>
<reference evidence="3" key="1">
    <citation type="submission" date="2018-02" db="EMBL/GenBank/DDBJ databases">
        <authorList>
            <person name="Cohen D.B."/>
            <person name="Kent A.D."/>
        </authorList>
    </citation>
    <scope>NUCLEOTIDE SEQUENCE</scope>
</reference>
<feature type="compositionally biased region" description="Basic and acidic residues" evidence="1">
    <location>
        <begin position="505"/>
        <end position="514"/>
    </location>
</feature>
<name>A0A2N9GEJ5_FAGSY</name>
<feature type="region of interest" description="Disordered" evidence="1">
    <location>
        <begin position="492"/>
        <end position="542"/>
    </location>
</feature>
<dbReference type="Pfam" id="PF03732">
    <property type="entry name" value="Retrotrans_gag"/>
    <property type="match status" value="1"/>
</dbReference>
<feature type="domain" description="Retrotransposon gag" evidence="2">
    <location>
        <begin position="133"/>
        <end position="216"/>
    </location>
</feature>
<dbReference type="InterPro" id="IPR005162">
    <property type="entry name" value="Retrotrans_gag_dom"/>
</dbReference>
<sequence>MEQSWFEQPRMEQPCFEQPRMDQPWFEQPRMEPPQFEQPRMEPPRFEQPRMEPPWIGQPQFKFPRMEPFQLGMGQPEVGFRVEPPQRFGLIRNEPYKGAGLEERNIGVEPIPRLAQGQDLRDQILEVIDQALGQAFTWYAALSANSINSWEEMEEKFQSHFARSNIEVSMVDLARLKQKPDESAEQFIMRFKRIRTRCLTTLLEAEYVKIAIDGLNFELRKKFEGITFVDLFELSERASRFEGLLKEENQRKNSSYGTYYQDPNYEIDLAEYEKQLVRATQEMSNLRIERSTTSNQGNLAKVNGRSISIQGNNVHIDNGKSVAYPIEQPTFSYKEMLRKEPLKVSPRSDEDDTIYERCSHILAKCFSRTKREDDNRPQEIEIGRPEPRSVPRSAEIGRPEPRSVPCSAEIGRPKPRSNDTNPEAKMDKATSTLHQEFERKDHYSSRSTIDSDSMEAITGAEAPEYLKGPYARKEGAIGATIKNMPTPIVNGTGHKLQNLGTKPCRGRDLTGTRDNHKHLEKGSENAELEIESEEAKTSQIPVGPQKGQVMQVWFGRKKRSSRGKKEGKDNLIEAEQSQETPMKSVQSNSTEDTKDIKSFGAIEGIKDIEDVENIGDIEDMEDIENIEDVEDIEGLENIKDIKNFENTEGIDDIEVEKADDIEEMEGSEAMECTETGIQTGKPEIESQEPKNGKTLSCNAITLPKEFMATTWVQREEDAQR</sequence>
<gene>
    <name evidence="3" type="ORF">FSB_LOCUS25681</name>
</gene>
<feature type="region of interest" description="Disordered" evidence="1">
    <location>
        <begin position="25"/>
        <end position="54"/>
    </location>
</feature>
<dbReference type="AlphaFoldDB" id="A0A2N9GEJ5"/>
<evidence type="ECO:0000259" key="2">
    <source>
        <dbReference type="Pfam" id="PF03732"/>
    </source>
</evidence>
<evidence type="ECO:0000313" key="3">
    <source>
        <dbReference type="EMBL" id="SPC97799.1"/>
    </source>
</evidence>
<organism evidence="3">
    <name type="scientific">Fagus sylvatica</name>
    <name type="common">Beechnut</name>
    <dbReference type="NCBI Taxonomy" id="28930"/>
    <lineage>
        <taxon>Eukaryota</taxon>
        <taxon>Viridiplantae</taxon>
        <taxon>Streptophyta</taxon>
        <taxon>Embryophyta</taxon>
        <taxon>Tracheophyta</taxon>
        <taxon>Spermatophyta</taxon>
        <taxon>Magnoliopsida</taxon>
        <taxon>eudicotyledons</taxon>
        <taxon>Gunneridae</taxon>
        <taxon>Pentapetalae</taxon>
        <taxon>rosids</taxon>
        <taxon>fabids</taxon>
        <taxon>Fagales</taxon>
        <taxon>Fagaceae</taxon>
        <taxon>Fagus</taxon>
    </lineage>
</organism>
<dbReference type="EMBL" id="OIVN01001800">
    <property type="protein sequence ID" value="SPC97799.1"/>
    <property type="molecule type" value="Genomic_DNA"/>
</dbReference>